<sequence length="336" mass="38439">MNLLRVLILWLTFVLSFASGEHLVPGSCSQKCQKVSGRSEAAHSLLLKCSCSSSCSMYSDCCFDSPYRNETSNSKTRYNMCLSLSTVGRFQAVGKCPRNWPESYFCTESIGHLPPVTSLDTGTTYASVFCAICHGDYGKLKRWNVELRCCPEHENLDGRRYVYRFGHFWSVVPTQRKCLCTYVAHYDDTSFTKDLELRQCDKSLEISKCSSSWVNDEVQDLCKSFLDPVYVGHKIYRNLYCAQCNYERLDNAKCMPTIVDRKLSEGSNISEIFEFCVSNHLRACVHYLTHFNRGRSYTFSSLLNIREVSCVPPPGKRCCDGEIMDFRAKRCRKIVD</sequence>
<gene>
    <name evidence="2" type="primary">AVEN_190165_1</name>
    <name evidence="2" type="ORF">NPIL_303411</name>
</gene>
<organism evidence="2 3">
    <name type="scientific">Nephila pilipes</name>
    <name type="common">Giant wood spider</name>
    <name type="synonym">Nephila maculata</name>
    <dbReference type="NCBI Taxonomy" id="299642"/>
    <lineage>
        <taxon>Eukaryota</taxon>
        <taxon>Metazoa</taxon>
        <taxon>Ecdysozoa</taxon>
        <taxon>Arthropoda</taxon>
        <taxon>Chelicerata</taxon>
        <taxon>Arachnida</taxon>
        <taxon>Araneae</taxon>
        <taxon>Araneomorphae</taxon>
        <taxon>Entelegynae</taxon>
        <taxon>Araneoidea</taxon>
        <taxon>Nephilidae</taxon>
        <taxon>Nephila</taxon>
    </lineage>
</organism>
<dbReference type="EMBL" id="BMAW01030889">
    <property type="protein sequence ID" value="GFU18515.1"/>
    <property type="molecule type" value="Genomic_DNA"/>
</dbReference>
<evidence type="ECO:0000313" key="2">
    <source>
        <dbReference type="EMBL" id="GFU18515.1"/>
    </source>
</evidence>
<feature type="chain" id="PRO_5036470243" description="SMB domain-containing protein" evidence="1">
    <location>
        <begin position="21"/>
        <end position="336"/>
    </location>
</feature>
<dbReference type="Proteomes" id="UP000887013">
    <property type="component" value="Unassembled WGS sequence"/>
</dbReference>
<protein>
    <recommendedName>
        <fullName evidence="4">SMB domain-containing protein</fullName>
    </recommendedName>
</protein>
<accession>A0A8X6QH24</accession>
<dbReference type="AlphaFoldDB" id="A0A8X6QH24"/>
<keyword evidence="3" id="KW-1185">Reference proteome</keyword>
<comment type="caution">
    <text evidence="2">The sequence shown here is derived from an EMBL/GenBank/DDBJ whole genome shotgun (WGS) entry which is preliminary data.</text>
</comment>
<evidence type="ECO:0000313" key="3">
    <source>
        <dbReference type="Proteomes" id="UP000887013"/>
    </source>
</evidence>
<proteinExistence type="predicted"/>
<name>A0A8X6QH24_NEPPI</name>
<evidence type="ECO:0000256" key="1">
    <source>
        <dbReference type="SAM" id="SignalP"/>
    </source>
</evidence>
<keyword evidence="1" id="KW-0732">Signal</keyword>
<reference evidence="2" key="1">
    <citation type="submission" date="2020-08" db="EMBL/GenBank/DDBJ databases">
        <title>Multicomponent nature underlies the extraordinary mechanical properties of spider dragline silk.</title>
        <authorList>
            <person name="Kono N."/>
            <person name="Nakamura H."/>
            <person name="Mori M."/>
            <person name="Yoshida Y."/>
            <person name="Ohtoshi R."/>
            <person name="Malay A.D."/>
            <person name="Moran D.A.P."/>
            <person name="Tomita M."/>
            <person name="Numata K."/>
            <person name="Arakawa K."/>
        </authorList>
    </citation>
    <scope>NUCLEOTIDE SEQUENCE</scope>
</reference>
<evidence type="ECO:0008006" key="4">
    <source>
        <dbReference type="Google" id="ProtNLM"/>
    </source>
</evidence>
<feature type="signal peptide" evidence="1">
    <location>
        <begin position="1"/>
        <end position="20"/>
    </location>
</feature>
<dbReference type="OrthoDB" id="6421278at2759"/>